<comment type="caution">
    <text evidence="1">The sequence shown here is derived from an EMBL/GenBank/DDBJ whole genome shotgun (WGS) entry which is preliminary data.</text>
</comment>
<dbReference type="OrthoDB" id="9787280at2"/>
<dbReference type="CDD" id="cd00683">
    <property type="entry name" value="Trans_IPPS_HH"/>
    <property type="match status" value="1"/>
</dbReference>
<dbReference type="InterPro" id="IPR033904">
    <property type="entry name" value="Trans_IPPS_HH"/>
</dbReference>
<protein>
    <submittedName>
        <fullName evidence="1">All-trans-phytoene synthase</fullName>
    </submittedName>
</protein>
<dbReference type="SFLD" id="SFLDG01018">
    <property type="entry name" value="Squalene/Phytoene_Synthase_Lik"/>
    <property type="match status" value="1"/>
</dbReference>
<evidence type="ECO:0000313" key="2">
    <source>
        <dbReference type="Proteomes" id="UP000320176"/>
    </source>
</evidence>
<sequence>MTPESPNARVERTAEIIASELACRRLAKSHYENFLVATVLLPRRLRQHFYNIYAFCRTADDAADESASPQIALEKLAQLQSSLDATFAGNPPSKNAIDGKSLETDLFPALHHTIVVHRLDQSPFDDLLSAFRQDQSVNRYESTPQLLDYCRRSANPVGRILLKLADAESCENAALSDSLCTGLQLVNFWQDVARDYREINRVYLPADRMRDSGVSENMLNESTTPAPLRSLLAKLCDEAECYLNAGLPLAENVPKWLANDVRMFAQGGLATAKAIRAIDYDVLRTRPVVSKWGQLVMLAKTMLAKTILGRS</sequence>
<dbReference type="SFLD" id="SFLDG01212">
    <property type="entry name" value="Phytoene_synthase_like"/>
    <property type="match status" value="1"/>
</dbReference>
<dbReference type="InterPro" id="IPR008949">
    <property type="entry name" value="Isoprenoid_synthase_dom_sf"/>
</dbReference>
<organism evidence="1 2">
    <name type="scientific">Stieleria varia</name>
    <dbReference type="NCBI Taxonomy" id="2528005"/>
    <lineage>
        <taxon>Bacteria</taxon>
        <taxon>Pseudomonadati</taxon>
        <taxon>Planctomycetota</taxon>
        <taxon>Planctomycetia</taxon>
        <taxon>Pirellulales</taxon>
        <taxon>Pirellulaceae</taxon>
        <taxon>Stieleria</taxon>
    </lineage>
</organism>
<dbReference type="InterPro" id="IPR044843">
    <property type="entry name" value="Trans_IPPS_bact-type"/>
</dbReference>
<evidence type="ECO:0000313" key="1">
    <source>
        <dbReference type="EMBL" id="TWU00846.1"/>
    </source>
</evidence>
<dbReference type="InterPro" id="IPR002060">
    <property type="entry name" value="Squ/phyt_synthse"/>
</dbReference>
<dbReference type="GO" id="GO:0016114">
    <property type="term" value="P:terpenoid biosynthetic process"/>
    <property type="evidence" value="ECO:0007669"/>
    <property type="project" value="UniProtKB-ARBA"/>
</dbReference>
<reference evidence="1 2" key="1">
    <citation type="submission" date="2019-02" db="EMBL/GenBank/DDBJ databases">
        <title>Deep-cultivation of Planctomycetes and their phenomic and genomic characterization uncovers novel biology.</title>
        <authorList>
            <person name="Wiegand S."/>
            <person name="Jogler M."/>
            <person name="Boedeker C."/>
            <person name="Pinto D."/>
            <person name="Vollmers J."/>
            <person name="Rivas-Marin E."/>
            <person name="Kohn T."/>
            <person name="Peeters S.H."/>
            <person name="Heuer A."/>
            <person name="Rast P."/>
            <person name="Oberbeckmann S."/>
            <person name="Bunk B."/>
            <person name="Jeske O."/>
            <person name="Meyerdierks A."/>
            <person name="Storesund J.E."/>
            <person name="Kallscheuer N."/>
            <person name="Luecker S."/>
            <person name="Lage O.M."/>
            <person name="Pohl T."/>
            <person name="Merkel B.J."/>
            <person name="Hornburger P."/>
            <person name="Mueller R.-W."/>
            <person name="Bruemmer F."/>
            <person name="Labrenz M."/>
            <person name="Spormann A.M."/>
            <person name="Op Den Camp H."/>
            <person name="Overmann J."/>
            <person name="Amann R."/>
            <person name="Jetten M.S.M."/>
            <person name="Mascher T."/>
            <person name="Medema M.H."/>
            <person name="Devos D.P."/>
            <person name="Kaster A.-K."/>
            <person name="Ovreas L."/>
            <person name="Rohde M."/>
            <person name="Galperin M.Y."/>
            <person name="Jogler C."/>
        </authorList>
    </citation>
    <scope>NUCLEOTIDE SEQUENCE [LARGE SCALE GENOMIC DNA]</scope>
    <source>
        <strain evidence="1 2">Pla52n</strain>
    </source>
</reference>
<dbReference type="AlphaFoldDB" id="A0A5C6AP13"/>
<keyword evidence="2" id="KW-1185">Reference proteome</keyword>
<dbReference type="InterPro" id="IPR017827">
    <property type="entry name" value="HSQ_synthase_HpnC"/>
</dbReference>
<dbReference type="Proteomes" id="UP000320176">
    <property type="component" value="Unassembled WGS sequence"/>
</dbReference>
<dbReference type="SUPFAM" id="SSF48576">
    <property type="entry name" value="Terpenoid synthases"/>
    <property type="match status" value="1"/>
</dbReference>
<dbReference type="GO" id="GO:0004311">
    <property type="term" value="F:geranylgeranyl diphosphate synthase activity"/>
    <property type="evidence" value="ECO:0007669"/>
    <property type="project" value="InterPro"/>
</dbReference>
<dbReference type="SFLD" id="SFLDS00005">
    <property type="entry name" value="Isoprenoid_Synthase_Type_I"/>
    <property type="match status" value="1"/>
</dbReference>
<dbReference type="Gene3D" id="1.10.600.10">
    <property type="entry name" value="Farnesyl Diphosphate Synthase"/>
    <property type="match status" value="1"/>
</dbReference>
<name>A0A5C6AP13_9BACT</name>
<accession>A0A5C6AP13</accession>
<dbReference type="RefSeq" id="WP_146521399.1">
    <property type="nucleotide sequence ID" value="NZ_CP151726.1"/>
</dbReference>
<dbReference type="EMBL" id="SJPN01000005">
    <property type="protein sequence ID" value="TWU00846.1"/>
    <property type="molecule type" value="Genomic_DNA"/>
</dbReference>
<gene>
    <name evidence="1" type="primary">crtB_1</name>
    <name evidence="1" type="ORF">Pla52n_42150</name>
</gene>
<dbReference type="PANTHER" id="PTHR31480">
    <property type="entry name" value="BIFUNCTIONAL LYCOPENE CYCLASE/PHYTOENE SYNTHASE"/>
    <property type="match status" value="1"/>
</dbReference>
<dbReference type="GO" id="GO:0051996">
    <property type="term" value="F:squalene synthase [NAD(P)H] activity"/>
    <property type="evidence" value="ECO:0007669"/>
    <property type="project" value="InterPro"/>
</dbReference>
<dbReference type="NCBIfam" id="TIGR03464">
    <property type="entry name" value="HpnC"/>
    <property type="match status" value="1"/>
</dbReference>
<dbReference type="Pfam" id="PF00494">
    <property type="entry name" value="SQS_PSY"/>
    <property type="match status" value="1"/>
</dbReference>
<proteinExistence type="predicted"/>